<dbReference type="EMBL" id="JAIWYP010000016">
    <property type="protein sequence ID" value="KAH3695819.1"/>
    <property type="molecule type" value="Genomic_DNA"/>
</dbReference>
<feature type="transmembrane region" description="Helical" evidence="1">
    <location>
        <begin position="74"/>
        <end position="96"/>
    </location>
</feature>
<dbReference type="Proteomes" id="UP000828390">
    <property type="component" value="Unassembled WGS sequence"/>
</dbReference>
<feature type="transmembrane region" description="Helical" evidence="1">
    <location>
        <begin position="12"/>
        <end position="32"/>
    </location>
</feature>
<gene>
    <name evidence="2" type="ORF">DPMN_083278</name>
</gene>
<evidence type="ECO:0000313" key="2">
    <source>
        <dbReference type="EMBL" id="KAH3695819.1"/>
    </source>
</evidence>
<feature type="transmembrane region" description="Helical" evidence="1">
    <location>
        <begin position="44"/>
        <end position="62"/>
    </location>
</feature>
<keyword evidence="1" id="KW-0812">Transmembrane</keyword>
<keyword evidence="1" id="KW-1133">Transmembrane helix</keyword>
<evidence type="ECO:0000256" key="1">
    <source>
        <dbReference type="SAM" id="Phobius"/>
    </source>
</evidence>
<sequence>MNFRSPGRKTITVAMAASVLCAEVASMAYYSLVPWFLEPGQRSTYASLGSNSLLFVLLNMIVNKVWPLRKTKDVAEMSVAVTLIYAAIYAPYAITWYNPLSYIYTIGPVVHTFVQIVSMVGTMLYFAHKK</sequence>
<evidence type="ECO:0000313" key="3">
    <source>
        <dbReference type="Proteomes" id="UP000828390"/>
    </source>
</evidence>
<accession>A0A9D3YC49</accession>
<keyword evidence="3" id="KW-1185">Reference proteome</keyword>
<dbReference type="AlphaFoldDB" id="A0A9D3YC49"/>
<organism evidence="2 3">
    <name type="scientific">Dreissena polymorpha</name>
    <name type="common">Zebra mussel</name>
    <name type="synonym">Mytilus polymorpha</name>
    <dbReference type="NCBI Taxonomy" id="45954"/>
    <lineage>
        <taxon>Eukaryota</taxon>
        <taxon>Metazoa</taxon>
        <taxon>Spiralia</taxon>
        <taxon>Lophotrochozoa</taxon>
        <taxon>Mollusca</taxon>
        <taxon>Bivalvia</taxon>
        <taxon>Autobranchia</taxon>
        <taxon>Heteroconchia</taxon>
        <taxon>Euheterodonta</taxon>
        <taxon>Imparidentia</taxon>
        <taxon>Neoheterodontei</taxon>
        <taxon>Myida</taxon>
        <taxon>Dreissenoidea</taxon>
        <taxon>Dreissenidae</taxon>
        <taxon>Dreissena</taxon>
    </lineage>
</organism>
<dbReference type="OrthoDB" id="6080883at2759"/>
<name>A0A9D3YC49_DREPO</name>
<proteinExistence type="predicted"/>
<reference evidence="2" key="2">
    <citation type="submission" date="2020-11" db="EMBL/GenBank/DDBJ databases">
        <authorList>
            <person name="McCartney M.A."/>
            <person name="Auch B."/>
            <person name="Kono T."/>
            <person name="Mallez S."/>
            <person name="Becker A."/>
            <person name="Gohl D.M."/>
            <person name="Silverstein K.A.T."/>
            <person name="Koren S."/>
            <person name="Bechman K.B."/>
            <person name="Herman A."/>
            <person name="Abrahante J.E."/>
            <person name="Garbe J."/>
        </authorList>
    </citation>
    <scope>NUCLEOTIDE SEQUENCE</scope>
    <source>
        <strain evidence="2">Duluth1</strain>
        <tissue evidence="2">Whole animal</tissue>
    </source>
</reference>
<keyword evidence="1" id="KW-0472">Membrane</keyword>
<reference evidence="2" key="1">
    <citation type="journal article" date="2019" name="bioRxiv">
        <title>The Genome of the Zebra Mussel, Dreissena polymorpha: A Resource for Invasive Species Research.</title>
        <authorList>
            <person name="McCartney M.A."/>
            <person name="Auch B."/>
            <person name="Kono T."/>
            <person name="Mallez S."/>
            <person name="Zhang Y."/>
            <person name="Obille A."/>
            <person name="Becker A."/>
            <person name="Abrahante J.E."/>
            <person name="Garbe J."/>
            <person name="Badalamenti J.P."/>
            <person name="Herman A."/>
            <person name="Mangelson H."/>
            <person name="Liachko I."/>
            <person name="Sullivan S."/>
            <person name="Sone E.D."/>
            <person name="Koren S."/>
            <person name="Silverstein K.A.T."/>
            <person name="Beckman K.B."/>
            <person name="Gohl D.M."/>
        </authorList>
    </citation>
    <scope>NUCLEOTIDE SEQUENCE</scope>
    <source>
        <strain evidence="2">Duluth1</strain>
        <tissue evidence="2">Whole animal</tissue>
    </source>
</reference>
<protein>
    <submittedName>
        <fullName evidence="2">Uncharacterized protein</fullName>
    </submittedName>
</protein>
<feature type="transmembrane region" description="Helical" evidence="1">
    <location>
        <begin position="102"/>
        <end position="127"/>
    </location>
</feature>
<comment type="caution">
    <text evidence="2">The sequence shown here is derived from an EMBL/GenBank/DDBJ whole genome shotgun (WGS) entry which is preliminary data.</text>
</comment>